<dbReference type="eggNOG" id="KOG1124">
    <property type="taxonomic scope" value="Eukaryota"/>
</dbReference>
<evidence type="ECO:0000256" key="1">
    <source>
        <dbReference type="SAM" id="MobiDB-lite"/>
    </source>
</evidence>
<organism evidence="3">
    <name type="scientific">Arabidopsis lyrata subsp. lyrata</name>
    <name type="common">Lyre-leaved rock-cress</name>
    <dbReference type="NCBI Taxonomy" id="81972"/>
    <lineage>
        <taxon>Eukaryota</taxon>
        <taxon>Viridiplantae</taxon>
        <taxon>Streptophyta</taxon>
        <taxon>Embryophyta</taxon>
        <taxon>Tracheophyta</taxon>
        <taxon>Spermatophyta</taxon>
        <taxon>Magnoliopsida</taxon>
        <taxon>eudicotyledons</taxon>
        <taxon>Gunneridae</taxon>
        <taxon>Pentapetalae</taxon>
        <taxon>rosids</taxon>
        <taxon>malvids</taxon>
        <taxon>Brassicales</taxon>
        <taxon>Brassicaceae</taxon>
        <taxon>Camelineae</taxon>
        <taxon>Arabidopsis</taxon>
    </lineage>
</organism>
<dbReference type="STRING" id="81972.D7L463"/>
<gene>
    <name evidence="2" type="ORF">ARALYDRAFT_898936</name>
</gene>
<protein>
    <submittedName>
        <fullName evidence="2">Uncharacterized protein</fullName>
    </submittedName>
</protein>
<dbReference type="HOGENOM" id="CLU_3071414_0_0_1"/>
<keyword evidence="3" id="KW-1185">Reference proteome</keyword>
<evidence type="ECO:0000313" key="2">
    <source>
        <dbReference type="EMBL" id="EFH61864.1"/>
    </source>
</evidence>
<accession>D7L463</accession>
<proteinExistence type="predicted"/>
<name>D7L463_ARALL</name>
<dbReference type="EMBL" id="GL348715">
    <property type="protein sequence ID" value="EFH61864.1"/>
    <property type="molecule type" value="Genomic_DNA"/>
</dbReference>
<dbReference type="Proteomes" id="UP000008694">
    <property type="component" value="Unassembled WGS sequence"/>
</dbReference>
<dbReference type="AlphaFoldDB" id="D7L463"/>
<evidence type="ECO:0000313" key="3">
    <source>
        <dbReference type="Proteomes" id="UP000008694"/>
    </source>
</evidence>
<dbReference type="Gramene" id="scaffold_302906.1">
    <property type="protein sequence ID" value="scaffold_302906.1"/>
    <property type="gene ID" value="scaffold_302906.1"/>
</dbReference>
<feature type="region of interest" description="Disordered" evidence="1">
    <location>
        <begin position="28"/>
        <end position="53"/>
    </location>
</feature>
<sequence>MAKSENISTGQNFGCESLLGCIFQSWGPSRQKPSLPEKDHRAKVNLPFKSSTK</sequence>
<reference evidence="3" key="1">
    <citation type="journal article" date="2011" name="Nat. Genet.">
        <title>The Arabidopsis lyrata genome sequence and the basis of rapid genome size change.</title>
        <authorList>
            <person name="Hu T.T."/>
            <person name="Pattyn P."/>
            <person name="Bakker E.G."/>
            <person name="Cao J."/>
            <person name="Cheng J.-F."/>
            <person name="Clark R.M."/>
            <person name="Fahlgren N."/>
            <person name="Fawcett J.A."/>
            <person name="Grimwood J."/>
            <person name="Gundlach H."/>
            <person name="Haberer G."/>
            <person name="Hollister J.D."/>
            <person name="Ossowski S."/>
            <person name="Ottilar R.P."/>
            <person name="Salamov A.A."/>
            <person name="Schneeberger K."/>
            <person name="Spannagl M."/>
            <person name="Wang X."/>
            <person name="Yang L."/>
            <person name="Nasrallah M.E."/>
            <person name="Bergelson J."/>
            <person name="Carrington J.C."/>
            <person name="Gaut B.S."/>
            <person name="Schmutz J."/>
            <person name="Mayer K.F.X."/>
            <person name="Van de Peer Y."/>
            <person name="Grigoriev I.V."/>
            <person name="Nordborg M."/>
            <person name="Weigel D."/>
            <person name="Guo Y.-L."/>
        </authorList>
    </citation>
    <scope>NUCLEOTIDE SEQUENCE [LARGE SCALE GENOMIC DNA]</scope>
    <source>
        <strain evidence="3">cv. MN47</strain>
    </source>
</reference>